<evidence type="ECO:0000256" key="1">
    <source>
        <dbReference type="SAM" id="MobiDB-lite"/>
    </source>
</evidence>
<protein>
    <submittedName>
        <fullName evidence="2">Uncharacterized protein</fullName>
    </submittedName>
</protein>
<keyword evidence="3" id="KW-1185">Reference proteome</keyword>
<feature type="region of interest" description="Disordered" evidence="1">
    <location>
        <begin position="1"/>
        <end position="46"/>
    </location>
</feature>
<accession>A0ABN2AJS7</accession>
<name>A0ABN2AJS7_9ACTN</name>
<feature type="compositionally biased region" description="Gly residues" evidence="1">
    <location>
        <begin position="19"/>
        <end position="32"/>
    </location>
</feature>
<evidence type="ECO:0000313" key="2">
    <source>
        <dbReference type="EMBL" id="GAA1520685.1"/>
    </source>
</evidence>
<gene>
    <name evidence="2" type="ORF">GCM10009802_68250</name>
</gene>
<proteinExistence type="predicted"/>
<sequence length="58" mass="5822">MPAVVQQPETGSPVAGYGSDAGTGGRVGGGRCGRLSHGGKPPWDHASHAVELLTTVRV</sequence>
<dbReference type="EMBL" id="BAAAPF010000713">
    <property type="protein sequence ID" value="GAA1520685.1"/>
    <property type="molecule type" value="Genomic_DNA"/>
</dbReference>
<reference evidence="2 3" key="1">
    <citation type="journal article" date="2019" name="Int. J. Syst. Evol. Microbiol.">
        <title>The Global Catalogue of Microorganisms (GCM) 10K type strain sequencing project: providing services to taxonomists for standard genome sequencing and annotation.</title>
        <authorList>
            <consortium name="The Broad Institute Genomics Platform"/>
            <consortium name="The Broad Institute Genome Sequencing Center for Infectious Disease"/>
            <person name="Wu L."/>
            <person name="Ma J."/>
        </authorList>
    </citation>
    <scope>NUCLEOTIDE SEQUENCE [LARGE SCALE GENOMIC DNA]</scope>
    <source>
        <strain evidence="2 3">JCM 15481</strain>
    </source>
</reference>
<organism evidence="2 3">
    <name type="scientific">Streptomyces synnematoformans</name>
    <dbReference type="NCBI Taxonomy" id="415721"/>
    <lineage>
        <taxon>Bacteria</taxon>
        <taxon>Bacillati</taxon>
        <taxon>Actinomycetota</taxon>
        <taxon>Actinomycetes</taxon>
        <taxon>Kitasatosporales</taxon>
        <taxon>Streptomycetaceae</taxon>
        <taxon>Streptomyces</taxon>
    </lineage>
</organism>
<comment type="caution">
    <text evidence="2">The sequence shown here is derived from an EMBL/GenBank/DDBJ whole genome shotgun (WGS) entry which is preliminary data.</text>
</comment>
<evidence type="ECO:0000313" key="3">
    <source>
        <dbReference type="Proteomes" id="UP001500443"/>
    </source>
</evidence>
<dbReference type="Proteomes" id="UP001500443">
    <property type="component" value="Unassembled WGS sequence"/>
</dbReference>